<dbReference type="Proteomes" id="UP000324678">
    <property type="component" value="Chromosome"/>
</dbReference>
<dbReference type="PROSITE" id="PS00092">
    <property type="entry name" value="N6_MTASE"/>
    <property type="match status" value="1"/>
</dbReference>
<dbReference type="Gene3D" id="3.40.50.150">
    <property type="entry name" value="Vaccinia Virus protein VP39"/>
    <property type="match status" value="1"/>
</dbReference>
<evidence type="ECO:0000259" key="1">
    <source>
        <dbReference type="Pfam" id="PF06634"/>
    </source>
</evidence>
<dbReference type="InterPro" id="IPR002052">
    <property type="entry name" value="DNA_methylase_N6_adenine_CS"/>
</dbReference>
<dbReference type="EMBL" id="CP043505">
    <property type="protein sequence ID" value="QEO13113.1"/>
    <property type="molecule type" value="Genomic_DNA"/>
</dbReference>
<proteinExistence type="predicted"/>
<dbReference type="KEGG" id="ail:FLP10_00785"/>
<dbReference type="SUPFAM" id="SSF53335">
    <property type="entry name" value="S-adenosyl-L-methionine-dependent methyltransferases"/>
    <property type="match status" value="1"/>
</dbReference>
<name>A0A5C1YA91_9MICO</name>
<dbReference type="GO" id="GO:0003676">
    <property type="term" value="F:nucleic acid binding"/>
    <property type="evidence" value="ECO:0007669"/>
    <property type="project" value="InterPro"/>
</dbReference>
<dbReference type="GO" id="GO:0008168">
    <property type="term" value="F:methyltransferase activity"/>
    <property type="evidence" value="ECO:0007669"/>
    <property type="project" value="InterPro"/>
</dbReference>
<dbReference type="InterPro" id="IPR009537">
    <property type="entry name" value="DUF1156"/>
</dbReference>
<dbReference type="AlphaFoldDB" id="A0A5C1YA91"/>
<accession>A0A5C1YA91</accession>
<dbReference type="GO" id="GO:0032259">
    <property type="term" value="P:methylation"/>
    <property type="evidence" value="ECO:0007669"/>
    <property type="project" value="InterPro"/>
</dbReference>
<keyword evidence="3" id="KW-1185">Reference proteome</keyword>
<dbReference type="InterPro" id="IPR029063">
    <property type="entry name" value="SAM-dependent_MTases_sf"/>
</dbReference>
<dbReference type="OrthoDB" id="3197274at2"/>
<evidence type="ECO:0000313" key="2">
    <source>
        <dbReference type="EMBL" id="QEO13113.1"/>
    </source>
</evidence>
<protein>
    <submittedName>
        <fullName evidence="2">DUF1156 domain-containing protein</fullName>
    </submittedName>
</protein>
<gene>
    <name evidence="2" type="ORF">FLP10_00785</name>
</gene>
<dbReference type="Pfam" id="PF06634">
    <property type="entry name" value="DUF1156"/>
    <property type="match status" value="1"/>
</dbReference>
<organism evidence="2 3">
    <name type="scientific">Agromyces intestinalis</name>
    <dbReference type="NCBI Taxonomy" id="2592652"/>
    <lineage>
        <taxon>Bacteria</taxon>
        <taxon>Bacillati</taxon>
        <taxon>Actinomycetota</taxon>
        <taxon>Actinomycetes</taxon>
        <taxon>Micrococcales</taxon>
        <taxon>Microbacteriaceae</taxon>
        <taxon>Agromyces</taxon>
    </lineage>
</organism>
<evidence type="ECO:0000313" key="3">
    <source>
        <dbReference type="Proteomes" id="UP000324678"/>
    </source>
</evidence>
<dbReference type="REBASE" id="333228">
    <property type="entry name" value="M.Asp19306ORF785P"/>
</dbReference>
<feature type="domain" description="DUF1156" evidence="1">
    <location>
        <begin position="28"/>
        <end position="77"/>
    </location>
</feature>
<reference evidence="2 3" key="1">
    <citation type="submission" date="2019-09" db="EMBL/GenBank/DDBJ databases">
        <title>Genome sequencing of strain KACC 19306.</title>
        <authorList>
            <person name="Heo J."/>
            <person name="Kim S.-J."/>
            <person name="Kim J.-S."/>
            <person name="Hong S.-B."/>
            <person name="Kwon S.-W."/>
        </authorList>
    </citation>
    <scope>NUCLEOTIDE SEQUENCE [LARGE SCALE GENOMIC DNA]</scope>
    <source>
        <strain evidence="2 3">KACC 19306</strain>
    </source>
</reference>
<sequence>MGTLLERRNGDEPAVTETARKKKLIEVALPLEEINAACKSDKDRKTGTLRNLHKWFAPMPLPAWRALLFAALIDDPEDDNQRVYLLDLIKRLVRNGADLPDAADMREAQTLLKRQFPDGLPAVLDPFCGGGSTLVEAQRFGLESKGSDLNPVPVLITRAITDLLPRVYGAEPLSVSNSAAETGDQLFSSRTLVQTSGYDGIAEDVLHFARRVREAVEAEIGTYFPKGNDGKPSTWLWGRTAICPNPACSVESVLTTTWWLSKRKGALAWLEPIASRDKVELTVIRDQASGSAPDSPKIGRGASFSCLACRQTIDEAEIRRQGQSGGLGLRLMAVQVVAPDKSRFFRAPTAADLEAAASARRPEDLPDISLGEPNQYIAPPRYGITSQLDLYTNRQLLVLSTFATKIREAYEWVLEAGGGEERAACIATLLGLALGKLAQGGSTQTRWKFDSRSGSASPEGIFGRADLPMTWDFAEVDPLGEGAKSWTQNVETLLDALPYAPHGQGSAVRSDARTTALPAPGLVATDPPYFDAIGYADLSDFFYLWHRRALRDVHPDLYGTIAAPKAGELTAFPWHHGGSRDQAQKNFISGFVETFHNLRASLREDLPMLVVYASKEQQSVADEQSRWASILTAIIDAELEITGTWPIHGTGSTRMRGQGSNAVATYIAMVCRPRAAAAPNSSVSDFTRALRRELGPAVRDLQAASILPVDLAQAALGPGMQIFSRYRAVLDQAGERISVGRALDLINTALGEVLDEQVGELDPESRFAVRWWETHGWVTAPFAEADKAARPLGISVDDVKRAQVAVSEGTRVRLLGIEGLDRTWAPTGDTRPTAWEAVHHLVDRLVRGGGELESARLMSQLGSLQDPAMALTYRLHEIAASKGRTADQERYNALINSWSELVKLSASHSTAAGRFF</sequence>